<evidence type="ECO:0000313" key="13">
    <source>
        <dbReference type="Proteomes" id="UP001055804"/>
    </source>
</evidence>
<evidence type="ECO:0000256" key="4">
    <source>
        <dbReference type="ARBA" id="ARBA00022984"/>
    </source>
</evidence>
<feature type="binding site" evidence="7">
    <location>
        <begin position="116"/>
        <end position="122"/>
    </location>
    <ligand>
        <name>ATP</name>
        <dbReference type="ChEBI" id="CHEBI:30616"/>
    </ligand>
</feature>
<evidence type="ECO:0000256" key="8">
    <source>
        <dbReference type="RuleBase" id="RU004135"/>
    </source>
</evidence>
<dbReference type="SUPFAM" id="SSF53623">
    <property type="entry name" value="MurD-like peptide ligases, catalytic domain"/>
    <property type="match status" value="1"/>
</dbReference>
<keyword evidence="7" id="KW-0963">Cytoplasm</keyword>
<feature type="binding site" evidence="7">
    <location>
        <position position="461"/>
    </location>
    <ligand>
        <name>meso-2,6-diaminopimelate</name>
        <dbReference type="ChEBI" id="CHEBI:57791"/>
    </ligand>
</feature>
<dbReference type="GO" id="GO:0008360">
    <property type="term" value="P:regulation of cell shape"/>
    <property type="evidence" value="ECO:0007669"/>
    <property type="project" value="UniProtKB-KW"/>
</dbReference>
<dbReference type="Pfam" id="PF08245">
    <property type="entry name" value="Mur_ligase_M"/>
    <property type="match status" value="1"/>
</dbReference>
<evidence type="ECO:0000256" key="2">
    <source>
        <dbReference type="ARBA" id="ARBA00022618"/>
    </source>
</evidence>
<evidence type="ECO:0000259" key="10">
    <source>
        <dbReference type="Pfam" id="PF02875"/>
    </source>
</evidence>
<reference evidence="12" key="1">
    <citation type="submission" date="2022-06" db="EMBL/GenBank/DDBJ databases">
        <title>Isolation and Genomics of Futiania mangrovii gen. nov., sp. nov., a Rare and Metabolically-versatile member in the Class Alphaproteobacteria.</title>
        <authorList>
            <person name="Liu L."/>
            <person name="Huang W.-C."/>
            <person name="Pan J."/>
            <person name="Li J."/>
            <person name="Huang Y."/>
            <person name="Du H."/>
            <person name="Liu Y."/>
            <person name="Li M."/>
        </authorList>
    </citation>
    <scope>NUCLEOTIDE SEQUENCE</scope>
    <source>
        <strain evidence="12">FT118</strain>
    </source>
</reference>
<dbReference type="NCBIfam" id="NF001126">
    <property type="entry name" value="PRK00139.1-4"/>
    <property type="match status" value="1"/>
</dbReference>
<sequence length="496" mass="51646">MKLDALITADLPPARGTDATASARDVEICGLTADSREVRPGYLFAALPGTRTDGARFAQEAVARGAIAILAPEETAAAMRFEGVHVIGAKNPRRAFARMAAAWHGRQPDIAVAVTGTNGKSSVVEFTRQVWAALGREAAALGTLGVVTGRGVEATTHTTPDPVALHALLADLKDRGIERVAFEASSHGLSQYRTDGVRLTAAAFTNLTRDHQDYHPTHEDYLLAKLRLFGEVLGPGGTAVLNADDAHFTDFEDVCWARGLKVLTYGAGGRDLVLEDADPHGEGQAVTVRAFGVRRHLDLALSGRFQAMNALAAAGLAIASGEDADAVFAVLPALKPVPGRMERVGTTPSGAAVYVDYAHTPDALETVLTALRPHAHGALHVVFGCGGDRDRGKRPLMGEVAARLADRAVVTDDNPRSEDPAAIRAEILAAAPGAIDGGERRAAICEAVAALGPGDLLLIAGKGHETGQTIGAQVIAFDDRDVAREAIAAQGGKGAA</sequence>
<dbReference type="EMBL" id="JAMZFT010000001">
    <property type="protein sequence ID" value="MCP1334948.1"/>
    <property type="molecule type" value="Genomic_DNA"/>
</dbReference>
<feature type="domain" description="Mur ligase C-terminal" evidence="10">
    <location>
        <begin position="339"/>
        <end position="463"/>
    </location>
</feature>
<dbReference type="Gene3D" id="3.40.1190.10">
    <property type="entry name" value="Mur-like, catalytic domain"/>
    <property type="match status" value="1"/>
</dbReference>
<feature type="binding site" evidence="7">
    <location>
        <position position="193"/>
    </location>
    <ligand>
        <name>UDP-N-acetyl-alpha-D-muramoyl-L-alanyl-D-glutamate</name>
        <dbReference type="ChEBI" id="CHEBI:83900"/>
    </ligand>
</feature>
<dbReference type="InterPro" id="IPR005761">
    <property type="entry name" value="UDP-N-AcMur-Glu-dNH2Pim_ligase"/>
</dbReference>
<dbReference type="PANTHER" id="PTHR23135:SF4">
    <property type="entry name" value="UDP-N-ACETYLMURAMOYL-L-ALANYL-D-GLUTAMATE--2,6-DIAMINOPIMELATE LIGASE MURE HOMOLOG, CHLOROPLASTIC"/>
    <property type="match status" value="1"/>
</dbReference>
<evidence type="ECO:0000259" key="9">
    <source>
        <dbReference type="Pfam" id="PF01225"/>
    </source>
</evidence>
<dbReference type="GO" id="GO:0005737">
    <property type="term" value="C:cytoplasm"/>
    <property type="evidence" value="ECO:0007669"/>
    <property type="project" value="UniProtKB-SubCell"/>
</dbReference>
<evidence type="ECO:0000256" key="1">
    <source>
        <dbReference type="ARBA" id="ARBA00005898"/>
    </source>
</evidence>
<comment type="function">
    <text evidence="7">Catalyzes the addition of meso-diaminopimelic acid to the nucleotide precursor UDP-N-acetylmuramoyl-L-alanyl-D-glutamate (UMAG) in the biosynthesis of bacterial cell-wall peptidoglycan.</text>
</comment>
<dbReference type="NCBIfam" id="TIGR01085">
    <property type="entry name" value="murE"/>
    <property type="match status" value="1"/>
</dbReference>
<feature type="binding site" evidence="7">
    <location>
        <position position="191"/>
    </location>
    <ligand>
        <name>UDP-N-acetyl-alpha-D-muramoyl-L-alanyl-D-glutamate</name>
        <dbReference type="ChEBI" id="CHEBI:83900"/>
    </ligand>
</feature>
<proteinExistence type="inferred from homology"/>
<dbReference type="AlphaFoldDB" id="A0A9J6P7P9"/>
<keyword evidence="5 7" id="KW-0131">Cell cycle</keyword>
<evidence type="ECO:0000313" key="12">
    <source>
        <dbReference type="EMBL" id="MCP1334948.1"/>
    </source>
</evidence>
<feature type="binding site" evidence="7">
    <location>
        <begin position="413"/>
        <end position="416"/>
    </location>
    <ligand>
        <name>meso-2,6-diaminopimelate</name>
        <dbReference type="ChEBI" id="CHEBI:57791"/>
    </ligand>
</feature>
<keyword evidence="7 12" id="KW-0436">Ligase</keyword>
<protein>
    <recommendedName>
        <fullName evidence="7">UDP-N-acetylmuramoyl-L-alanyl-D-glutamate--2,6-diaminopimelate ligase</fullName>
        <ecNumber evidence="7">6.3.2.13</ecNumber>
    </recommendedName>
    <alternativeName>
        <fullName evidence="7">Meso-A2pm-adding enzyme</fullName>
    </alternativeName>
    <alternativeName>
        <fullName evidence="7">Meso-diaminopimelate-adding enzyme</fullName>
    </alternativeName>
    <alternativeName>
        <fullName evidence="7">UDP-MurNAc-L-Ala-D-Glu:meso-diaminopimelate ligase</fullName>
    </alternativeName>
    <alternativeName>
        <fullName evidence="7">UDP-MurNAc-tripeptide synthetase</fullName>
    </alternativeName>
    <alternativeName>
        <fullName evidence="7">UDP-N-acetylmuramyl-tripeptide synthetase</fullName>
    </alternativeName>
</protein>
<dbReference type="EC" id="6.3.2.13" evidence="7"/>
<feature type="domain" description="Mur ligase central" evidence="11">
    <location>
        <begin position="114"/>
        <end position="317"/>
    </location>
</feature>
<comment type="caution">
    <text evidence="12">The sequence shown here is derived from an EMBL/GenBank/DDBJ whole genome shotgun (WGS) entry which is preliminary data.</text>
</comment>
<keyword evidence="4 7" id="KW-0573">Peptidoglycan synthesis</keyword>
<feature type="binding site" evidence="7">
    <location>
        <position position="35"/>
    </location>
    <ligand>
        <name>UDP-N-acetyl-alpha-D-muramoyl-L-alanyl-D-glutamate</name>
        <dbReference type="ChEBI" id="CHEBI:83900"/>
    </ligand>
</feature>
<comment type="catalytic activity">
    <reaction evidence="7">
        <text>UDP-N-acetyl-alpha-D-muramoyl-L-alanyl-D-glutamate + meso-2,6-diaminopimelate + ATP = UDP-N-acetyl-alpha-D-muramoyl-L-alanyl-gamma-D-glutamyl-meso-2,6-diaminopimelate + ADP + phosphate + H(+)</text>
        <dbReference type="Rhea" id="RHEA:23676"/>
        <dbReference type="ChEBI" id="CHEBI:15378"/>
        <dbReference type="ChEBI" id="CHEBI:30616"/>
        <dbReference type="ChEBI" id="CHEBI:43474"/>
        <dbReference type="ChEBI" id="CHEBI:57791"/>
        <dbReference type="ChEBI" id="CHEBI:83900"/>
        <dbReference type="ChEBI" id="CHEBI:83905"/>
        <dbReference type="ChEBI" id="CHEBI:456216"/>
        <dbReference type="EC" id="6.3.2.13"/>
    </reaction>
</comment>
<keyword evidence="7" id="KW-0460">Magnesium</keyword>
<dbReference type="Gene3D" id="3.90.190.20">
    <property type="entry name" value="Mur ligase, C-terminal domain"/>
    <property type="match status" value="1"/>
</dbReference>
<dbReference type="NCBIfam" id="NF001124">
    <property type="entry name" value="PRK00139.1-2"/>
    <property type="match status" value="1"/>
</dbReference>
<feature type="binding site" evidence="7">
    <location>
        <position position="465"/>
    </location>
    <ligand>
        <name>meso-2,6-diaminopimelate</name>
        <dbReference type="ChEBI" id="CHEBI:57791"/>
    </ligand>
</feature>
<dbReference type="SUPFAM" id="SSF53244">
    <property type="entry name" value="MurD-like peptide ligases, peptide-binding domain"/>
    <property type="match status" value="1"/>
</dbReference>
<evidence type="ECO:0000259" key="11">
    <source>
        <dbReference type="Pfam" id="PF08245"/>
    </source>
</evidence>
<dbReference type="InterPro" id="IPR000713">
    <property type="entry name" value="Mur_ligase_N"/>
</dbReference>
<comment type="subcellular location">
    <subcellularLocation>
        <location evidence="7 8">Cytoplasm</location>
    </subcellularLocation>
</comment>
<dbReference type="GO" id="GO:0008765">
    <property type="term" value="F:UDP-N-acetylmuramoylalanyl-D-glutamate-2,6-diaminopimelate ligase activity"/>
    <property type="evidence" value="ECO:0007669"/>
    <property type="project" value="UniProtKB-UniRule"/>
</dbReference>
<feature type="short sequence motif" description="Meso-diaminopimelate recognition motif" evidence="7">
    <location>
        <begin position="413"/>
        <end position="416"/>
    </location>
</feature>
<dbReference type="PANTHER" id="PTHR23135">
    <property type="entry name" value="MUR LIGASE FAMILY MEMBER"/>
    <property type="match status" value="1"/>
</dbReference>
<keyword evidence="13" id="KW-1185">Reference proteome</keyword>
<accession>A0A9J6P7P9</accession>
<dbReference type="Proteomes" id="UP001055804">
    <property type="component" value="Unassembled WGS sequence"/>
</dbReference>
<comment type="similarity">
    <text evidence="1 7">Belongs to the MurCDEF family. MurE subfamily.</text>
</comment>
<gene>
    <name evidence="7" type="primary">murE</name>
    <name evidence="12" type="ORF">NJQ99_00840</name>
</gene>
<dbReference type="GO" id="GO:0071555">
    <property type="term" value="P:cell wall organization"/>
    <property type="evidence" value="ECO:0007669"/>
    <property type="project" value="UniProtKB-KW"/>
</dbReference>
<dbReference type="InterPro" id="IPR036565">
    <property type="entry name" value="Mur-like_cat_sf"/>
</dbReference>
<keyword evidence="6 7" id="KW-0961">Cell wall biogenesis/degradation</keyword>
<dbReference type="InterPro" id="IPR036615">
    <property type="entry name" value="Mur_ligase_C_dom_sf"/>
</dbReference>
<feature type="domain" description="Mur ligase N-terminal catalytic" evidence="9">
    <location>
        <begin position="28"/>
        <end position="100"/>
    </location>
</feature>
<name>A0A9J6P7P9_9PROT</name>
<dbReference type="GO" id="GO:0009252">
    <property type="term" value="P:peptidoglycan biosynthetic process"/>
    <property type="evidence" value="ECO:0007669"/>
    <property type="project" value="UniProtKB-UniRule"/>
</dbReference>
<dbReference type="GO" id="GO:0051301">
    <property type="term" value="P:cell division"/>
    <property type="evidence" value="ECO:0007669"/>
    <property type="project" value="UniProtKB-KW"/>
</dbReference>
<organism evidence="12 13">
    <name type="scientific">Futiania mangrovi</name>
    <dbReference type="NCBI Taxonomy" id="2959716"/>
    <lineage>
        <taxon>Bacteria</taxon>
        <taxon>Pseudomonadati</taxon>
        <taxon>Pseudomonadota</taxon>
        <taxon>Alphaproteobacteria</taxon>
        <taxon>Futianiales</taxon>
        <taxon>Futianiaceae</taxon>
        <taxon>Futiania</taxon>
    </lineage>
</organism>
<evidence type="ECO:0000256" key="6">
    <source>
        <dbReference type="ARBA" id="ARBA00023316"/>
    </source>
</evidence>
<comment type="pathway">
    <text evidence="7 8">Cell wall biogenesis; peptidoglycan biosynthesis.</text>
</comment>
<feature type="binding site" evidence="7">
    <location>
        <position position="185"/>
    </location>
    <ligand>
        <name>UDP-N-acetyl-alpha-D-muramoyl-L-alanyl-D-glutamate</name>
        <dbReference type="ChEBI" id="CHEBI:83900"/>
    </ligand>
</feature>
<dbReference type="GO" id="GO:0005524">
    <property type="term" value="F:ATP binding"/>
    <property type="evidence" value="ECO:0007669"/>
    <property type="project" value="UniProtKB-UniRule"/>
</dbReference>
<dbReference type="SUPFAM" id="SSF63418">
    <property type="entry name" value="MurE/MurF N-terminal domain"/>
    <property type="match status" value="1"/>
</dbReference>
<dbReference type="GO" id="GO:0000287">
    <property type="term" value="F:magnesium ion binding"/>
    <property type="evidence" value="ECO:0007669"/>
    <property type="project" value="UniProtKB-UniRule"/>
</dbReference>
<dbReference type="InterPro" id="IPR013221">
    <property type="entry name" value="Mur_ligase_cen"/>
</dbReference>
<keyword evidence="7" id="KW-0547">Nucleotide-binding</keyword>
<dbReference type="Pfam" id="PF02875">
    <property type="entry name" value="Mur_ligase_C"/>
    <property type="match status" value="1"/>
</dbReference>
<keyword evidence="3 7" id="KW-0133">Cell shape</keyword>
<dbReference type="HAMAP" id="MF_00208">
    <property type="entry name" value="MurE"/>
    <property type="match status" value="1"/>
</dbReference>
<comment type="PTM">
    <text evidence="7">Carboxylation is probably crucial for Mg(2+) binding and, consequently, for the gamma-phosphate positioning of ATP.</text>
</comment>
<dbReference type="Pfam" id="PF01225">
    <property type="entry name" value="Mur_ligase"/>
    <property type="match status" value="1"/>
</dbReference>
<dbReference type="InterPro" id="IPR004101">
    <property type="entry name" value="Mur_ligase_C"/>
</dbReference>
<feature type="modified residue" description="N6-carboxylysine" evidence="7">
    <location>
        <position position="225"/>
    </location>
</feature>
<dbReference type="Gene3D" id="3.40.1390.10">
    <property type="entry name" value="MurE/MurF, N-terminal domain"/>
    <property type="match status" value="1"/>
</dbReference>
<dbReference type="InterPro" id="IPR035911">
    <property type="entry name" value="MurE/MurF_N"/>
</dbReference>
<evidence type="ECO:0000256" key="7">
    <source>
        <dbReference type="HAMAP-Rule" id="MF_00208"/>
    </source>
</evidence>
<feature type="binding site" evidence="7">
    <location>
        <begin position="158"/>
        <end position="159"/>
    </location>
    <ligand>
        <name>UDP-N-acetyl-alpha-D-muramoyl-L-alanyl-D-glutamate</name>
        <dbReference type="ChEBI" id="CHEBI:83900"/>
    </ligand>
</feature>
<feature type="binding site" evidence="7">
    <location>
        <position position="389"/>
    </location>
    <ligand>
        <name>meso-2,6-diaminopimelate</name>
        <dbReference type="ChEBI" id="CHEBI:57791"/>
    </ligand>
</feature>
<dbReference type="RefSeq" id="WP_269330910.1">
    <property type="nucleotide sequence ID" value="NZ_JAMZFT010000001.1"/>
</dbReference>
<evidence type="ECO:0000256" key="3">
    <source>
        <dbReference type="ARBA" id="ARBA00022960"/>
    </source>
</evidence>
<evidence type="ECO:0000256" key="5">
    <source>
        <dbReference type="ARBA" id="ARBA00023306"/>
    </source>
</evidence>
<keyword evidence="7" id="KW-0067">ATP-binding</keyword>
<comment type="cofactor">
    <cofactor evidence="7">
        <name>Mg(2+)</name>
        <dbReference type="ChEBI" id="CHEBI:18420"/>
    </cofactor>
</comment>
<comment type="caution">
    <text evidence="7">Lacks conserved residue(s) required for the propagation of feature annotation.</text>
</comment>
<keyword evidence="2 7" id="KW-0132">Cell division</keyword>